<proteinExistence type="predicted"/>
<protein>
    <submittedName>
        <fullName evidence="1">Uncharacterized protein</fullName>
    </submittedName>
</protein>
<keyword evidence="2" id="KW-1185">Reference proteome</keyword>
<dbReference type="EnsemblPlants" id="AVESA.00010b.r2.5CG0865030.1">
    <property type="protein sequence ID" value="AVESA.00010b.r2.5CG0865030.1.CDS.1"/>
    <property type="gene ID" value="AVESA.00010b.r2.5CG0865030"/>
</dbReference>
<reference evidence="1" key="1">
    <citation type="submission" date="2021-05" db="EMBL/GenBank/DDBJ databases">
        <authorList>
            <person name="Scholz U."/>
            <person name="Mascher M."/>
            <person name="Fiebig A."/>
        </authorList>
    </citation>
    <scope>NUCLEOTIDE SEQUENCE [LARGE SCALE GENOMIC DNA]</scope>
</reference>
<evidence type="ECO:0000313" key="1">
    <source>
        <dbReference type="EnsemblPlants" id="AVESA.00010b.r2.5CG0865030.1.CDS.1"/>
    </source>
</evidence>
<reference evidence="1" key="2">
    <citation type="submission" date="2025-09" db="UniProtKB">
        <authorList>
            <consortium name="EnsemblPlants"/>
        </authorList>
    </citation>
    <scope>IDENTIFICATION</scope>
</reference>
<evidence type="ECO:0000313" key="2">
    <source>
        <dbReference type="Proteomes" id="UP001732700"/>
    </source>
</evidence>
<organism evidence="1 2">
    <name type="scientific">Avena sativa</name>
    <name type="common">Oat</name>
    <dbReference type="NCBI Taxonomy" id="4498"/>
    <lineage>
        <taxon>Eukaryota</taxon>
        <taxon>Viridiplantae</taxon>
        <taxon>Streptophyta</taxon>
        <taxon>Embryophyta</taxon>
        <taxon>Tracheophyta</taxon>
        <taxon>Spermatophyta</taxon>
        <taxon>Magnoliopsida</taxon>
        <taxon>Liliopsida</taxon>
        <taxon>Poales</taxon>
        <taxon>Poaceae</taxon>
        <taxon>BOP clade</taxon>
        <taxon>Pooideae</taxon>
        <taxon>Poodae</taxon>
        <taxon>Poeae</taxon>
        <taxon>Poeae Chloroplast Group 1 (Aveneae type)</taxon>
        <taxon>Aveninae</taxon>
        <taxon>Avena</taxon>
    </lineage>
</organism>
<dbReference type="Proteomes" id="UP001732700">
    <property type="component" value="Chromosome 5C"/>
</dbReference>
<name>A0ACD5XWJ1_AVESA</name>
<accession>A0ACD5XWJ1</accession>
<sequence length="161" mass="18845">MATKVDPPSGTGRRNNGKHYYRMWQTTFEVDTKYVPIRPIGEGSYGTVCSSVNRETDEEVAIKKIQNVFHNRLDALRTLRELMLLRQLRHENVICLKDIMMPTRRRSFKDVYLVSELMETDLNQIIMSILGTYVVVTVDLPPCCKFTEEHRSLRKYILYVV</sequence>